<name>A0A7S3K677_9STRA</name>
<dbReference type="EMBL" id="HBIJ01022459">
    <property type="protein sequence ID" value="CAE0373870.1"/>
    <property type="molecule type" value="Transcribed_RNA"/>
</dbReference>
<reference evidence="1" key="1">
    <citation type="submission" date="2021-01" db="EMBL/GenBank/DDBJ databases">
        <authorList>
            <person name="Corre E."/>
            <person name="Pelletier E."/>
            <person name="Niang G."/>
            <person name="Scheremetjew M."/>
            <person name="Finn R."/>
            <person name="Kale V."/>
            <person name="Holt S."/>
            <person name="Cochrane G."/>
            <person name="Meng A."/>
            <person name="Brown T."/>
            <person name="Cohen L."/>
        </authorList>
    </citation>
    <scope>NUCLEOTIDE SEQUENCE</scope>
    <source>
        <strain evidence="1">CCMP1510</strain>
    </source>
</reference>
<evidence type="ECO:0000313" key="1">
    <source>
        <dbReference type="EMBL" id="CAE0373870.1"/>
    </source>
</evidence>
<proteinExistence type="predicted"/>
<protein>
    <submittedName>
        <fullName evidence="1">Uncharacterized protein</fullName>
    </submittedName>
</protein>
<sequence>MLSDYQQCHDQIDRSLDTLDFFEVEYETEKLDEPIKLEEQLTQREMYKRKLREQSHFDLVQKATKINIHSFRGPRSQNICDEKKRVSDSFSTTELRARPVHALDSPPLLPEETAKEINTTLKLAAYRKKSEDRFKRKFEKNESAVSRGKQIFGKKAGLVNHKALPVITPPPGLKQRPWDNYDDFGVTPLVSPNALTEEDQKLMSVIARLDSLITSTTTKIKE</sequence>
<dbReference type="AlphaFoldDB" id="A0A7S3K677"/>
<gene>
    <name evidence="1" type="ORF">ALAG00032_LOCUS14672</name>
</gene>
<organism evidence="1">
    <name type="scientific">Aureoumbra lagunensis</name>
    <dbReference type="NCBI Taxonomy" id="44058"/>
    <lineage>
        <taxon>Eukaryota</taxon>
        <taxon>Sar</taxon>
        <taxon>Stramenopiles</taxon>
        <taxon>Ochrophyta</taxon>
        <taxon>Pelagophyceae</taxon>
        <taxon>Pelagomonadales</taxon>
        <taxon>Aureoumbra</taxon>
    </lineage>
</organism>
<accession>A0A7S3K677</accession>